<accession>A0A6J5LUJ7</accession>
<gene>
    <name evidence="1" type="ORF">UFOVP307_46</name>
</gene>
<evidence type="ECO:0000313" key="1">
    <source>
        <dbReference type="EMBL" id="CAB4136773.1"/>
    </source>
</evidence>
<name>A0A6J5LUJ7_9CAUD</name>
<protein>
    <submittedName>
        <fullName evidence="1">Uncharacterized protein</fullName>
    </submittedName>
</protein>
<reference evidence="1" key="1">
    <citation type="submission" date="2020-04" db="EMBL/GenBank/DDBJ databases">
        <authorList>
            <person name="Chiriac C."/>
            <person name="Salcher M."/>
            <person name="Ghai R."/>
            <person name="Kavagutti S V."/>
        </authorList>
    </citation>
    <scope>NUCLEOTIDE SEQUENCE</scope>
</reference>
<organism evidence="1">
    <name type="scientific">uncultured Caudovirales phage</name>
    <dbReference type="NCBI Taxonomy" id="2100421"/>
    <lineage>
        <taxon>Viruses</taxon>
        <taxon>Duplodnaviria</taxon>
        <taxon>Heunggongvirae</taxon>
        <taxon>Uroviricota</taxon>
        <taxon>Caudoviricetes</taxon>
        <taxon>Peduoviridae</taxon>
        <taxon>Maltschvirus</taxon>
        <taxon>Maltschvirus maltsch</taxon>
    </lineage>
</organism>
<dbReference type="EMBL" id="LR796323">
    <property type="protein sequence ID" value="CAB4136773.1"/>
    <property type="molecule type" value="Genomic_DNA"/>
</dbReference>
<proteinExistence type="predicted"/>
<sequence length="215" mass="24076">MTKHAEELTKLGWQYFECPACGSEGARAFPKPEQEPVAVTRFTFTKPIQFGPPLGIVMKLEGDETCKLYPFKDEFDDTNIPVPTAQPSVSVEQEPVVWMYVNKSTHEVSFQKHMRGFVDHGAFAEVPLFSEPLANQEKTSGSPVKDLNCICGAVWQGEELVHVPPQRKPLTRKEVLDIIDKHPAEKKTLLPMFYRDQAVDIARAIEAAHGIKGEA</sequence>